<dbReference type="Proteomes" id="UP000316292">
    <property type="component" value="Unassembled WGS sequence"/>
</dbReference>
<accession>A0A538SDD2</accession>
<dbReference type="SUPFAM" id="SSF51338">
    <property type="entry name" value="Composite domain of metallo-dependent hydrolases"/>
    <property type="match status" value="1"/>
</dbReference>
<evidence type="ECO:0000313" key="4">
    <source>
        <dbReference type="Proteomes" id="UP000316292"/>
    </source>
</evidence>
<dbReference type="Gene3D" id="3.10.310.70">
    <property type="match status" value="1"/>
</dbReference>
<dbReference type="GO" id="GO:0016810">
    <property type="term" value="F:hydrolase activity, acting on carbon-nitrogen (but not peptide) bonds"/>
    <property type="evidence" value="ECO:0007669"/>
    <property type="project" value="InterPro"/>
</dbReference>
<dbReference type="PANTHER" id="PTHR22642">
    <property type="entry name" value="IMIDAZOLONEPROPIONASE"/>
    <property type="match status" value="1"/>
</dbReference>
<evidence type="ECO:0000313" key="2">
    <source>
        <dbReference type="EMBL" id="TMQ49372.1"/>
    </source>
</evidence>
<sequence>MKSGAKPRSAGKERETAWLFHGGRILDAPRAAAWRAPTQRAKSPRAGSVRARASSYQEAVLVRGERIESVGPLDRLRREAGRGARLVDLRGGTLTPGFVDSHIHLLTWIRAVSDVWLAKQSPEGLEDAIRTARGLARGEDWVTIRGWVPREWSRDLKSRATLDRLIPERPLVLYAVDGHSVWGNSAALRIAGIHGRTPDPSGGAVDRDAAGEATGVLIEAARSLIGPFVRRHRDPAEELAGAIRKAHSLGITGAHDFDPTEIRSAAQRLAARGPLPFRLLLSVPASQLDSAEALELRSGWGDERLRLGAVKFFADGTLGSGTALLESEYEDGTGTGVEVISRPELTDRCARARKAGLTVAIHAIGDRAVRNALDAIEGAIQSGGPFPLPPRIEHIQLAREEDFPRFKALGVHASVQPIHQVTDRVVAKRKWGARTARSYAYRSLLRAGARLLFGSDAPFDRPGPLLGLQAAMLRREHGEGPGDAFHPEQRLGLAQTLRAHLEEPNVVAGWRTPLGRLRVGWGADLVQFDQDLLQMEPDRLGRAKIRGVWVAGSKVHGKSL</sequence>
<dbReference type="InterPro" id="IPR013108">
    <property type="entry name" value="Amidohydro_3"/>
</dbReference>
<reference evidence="4 5" key="1">
    <citation type="journal article" date="2019" name="Nat. Microbiol.">
        <title>Mediterranean grassland soil C-N compound turnover is dependent on rainfall and depth, and is mediated by genomically divergent microorganisms.</title>
        <authorList>
            <person name="Diamond S."/>
            <person name="Andeer P.F."/>
            <person name="Li Z."/>
            <person name="Crits-Christoph A."/>
            <person name="Burstein D."/>
            <person name="Anantharaman K."/>
            <person name="Lane K.R."/>
            <person name="Thomas B.C."/>
            <person name="Pan C."/>
            <person name="Northen T.R."/>
            <person name="Banfield J.F."/>
        </authorList>
    </citation>
    <scope>NUCLEOTIDE SEQUENCE [LARGE SCALE GENOMIC DNA]</scope>
    <source>
        <strain evidence="2">WS_1</strain>
        <strain evidence="3">WS_5</strain>
    </source>
</reference>
<dbReference type="InterPro" id="IPR033932">
    <property type="entry name" value="YtcJ-like"/>
</dbReference>
<dbReference type="CDD" id="cd01300">
    <property type="entry name" value="YtcJ_like"/>
    <property type="match status" value="1"/>
</dbReference>
<evidence type="ECO:0000313" key="3">
    <source>
        <dbReference type="EMBL" id="TMQ62304.1"/>
    </source>
</evidence>
<name>A0A538SDD2_UNCEI</name>
<organism evidence="2 4">
    <name type="scientific">Eiseniibacteriota bacterium</name>
    <dbReference type="NCBI Taxonomy" id="2212470"/>
    <lineage>
        <taxon>Bacteria</taxon>
        <taxon>Candidatus Eiseniibacteriota</taxon>
    </lineage>
</organism>
<dbReference type="AlphaFoldDB" id="A0A538SDD2"/>
<dbReference type="PANTHER" id="PTHR22642:SF2">
    <property type="entry name" value="PROTEIN LONG AFTER FAR-RED 3"/>
    <property type="match status" value="1"/>
</dbReference>
<protein>
    <submittedName>
        <fullName evidence="2">Amidohydrolase</fullName>
    </submittedName>
</protein>
<dbReference type="InterPro" id="IPR011059">
    <property type="entry name" value="Metal-dep_hydrolase_composite"/>
</dbReference>
<gene>
    <name evidence="2" type="ORF">E6K71_04710</name>
    <name evidence="3" type="ORF">E6K75_00035</name>
</gene>
<comment type="caution">
    <text evidence="2">The sequence shown here is derived from an EMBL/GenBank/DDBJ whole genome shotgun (WGS) entry which is preliminary data.</text>
</comment>
<keyword evidence="2" id="KW-0378">Hydrolase</keyword>
<evidence type="ECO:0000259" key="1">
    <source>
        <dbReference type="Pfam" id="PF07969"/>
    </source>
</evidence>
<dbReference type="Gene3D" id="2.30.40.10">
    <property type="entry name" value="Urease, subunit C, domain 1"/>
    <property type="match status" value="1"/>
</dbReference>
<dbReference type="SUPFAM" id="SSF51556">
    <property type="entry name" value="Metallo-dependent hydrolases"/>
    <property type="match status" value="1"/>
</dbReference>
<dbReference type="Proteomes" id="UP000320913">
    <property type="component" value="Unassembled WGS sequence"/>
</dbReference>
<proteinExistence type="predicted"/>
<dbReference type="Pfam" id="PF07969">
    <property type="entry name" value="Amidohydro_3"/>
    <property type="match status" value="1"/>
</dbReference>
<evidence type="ECO:0000313" key="5">
    <source>
        <dbReference type="Proteomes" id="UP000320913"/>
    </source>
</evidence>
<dbReference type="Gene3D" id="3.20.20.140">
    <property type="entry name" value="Metal-dependent hydrolases"/>
    <property type="match status" value="1"/>
</dbReference>
<dbReference type="EMBL" id="VBOV01000001">
    <property type="protein sequence ID" value="TMQ62304.1"/>
    <property type="molecule type" value="Genomic_DNA"/>
</dbReference>
<feature type="domain" description="Amidohydrolase 3" evidence="1">
    <location>
        <begin position="86"/>
        <end position="555"/>
    </location>
</feature>
<dbReference type="InterPro" id="IPR032466">
    <property type="entry name" value="Metal_Hydrolase"/>
</dbReference>
<dbReference type="EMBL" id="VBOR01000057">
    <property type="protein sequence ID" value="TMQ49372.1"/>
    <property type="molecule type" value="Genomic_DNA"/>
</dbReference>